<dbReference type="Proteomes" id="UP000265520">
    <property type="component" value="Unassembled WGS sequence"/>
</dbReference>
<proteinExistence type="predicted"/>
<evidence type="ECO:0000313" key="2">
    <source>
        <dbReference type="Proteomes" id="UP000265520"/>
    </source>
</evidence>
<protein>
    <submittedName>
        <fullName evidence="1">Uncharacterized protein</fullName>
    </submittedName>
</protein>
<organism evidence="1 2">
    <name type="scientific">Trifolium medium</name>
    <dbReference type="NCBI Taxonomy" id="97028"/>
    <lineage>
        <taxon>Eukaryota</taxon>
        <taxon>Viridiplantae</taxon>
        <taxon>Streptophyta</taxon>
        <taxon>Embryophyta</taxon>
        <taxon>Tracheophyta</taxon>
        <taxon>Spermatophyta</taxon>
        <taxon>Magnoliopsida</taxon>
        <taxon>eudicotyledons</taxon>
        <taxon>Gunneridae</taxon>
        <taxon>Pentapetalae</taxon>
        <taxon>rosids</taxon>
        <taxon>fabids</taxon>
        <taxon>Fabales</taxon>
        <taxon>Fabaceae</taxon>
        <taxon>Papilionoideae</taxon>
        <taxon>50 kb inversion clade</taxon>
        <taxon>NPAAA clade</taxon>
        <taxon>Hologalegina</taxon>
        <taxon>IRL clade</taxon>
        <taxon>Trifolieae</taxon>
        <taxon>Trifolium</taxon>
    </lineage>
</organism>
<name>A0A392NJX1_9FABA</name>
<reference evidence="1 2" key="1">
    <citation type="journal article" date="2018" name="Front. Plant Sci.">
        <title>Red Clover (Trifolium pratense) and Zigzag Clover (T. medium) - A Picture of Genomic Similarities and Differences.</title>
        <authorList>
            <person name="Dluhosova J."/>
            <person name="Istvanek J."/>
            <person name="Nedelnik J."/>
            <person name="Repkova J."/>
        </authorList>
    </citation>
    <scope>NUCLEOTIDE SEQUENCE [LARGE SCALE GENOMIC DNA]</scope>
    <source>
        <strain evidence="2">cv. 10/8</strain>
        <tissue evidence="1">Leaf</tissue>
    </source>
</reference>
<accession>A0A392NJX1</accession>
<sequence>MPRPPMGRFFPVSVTSTVIARSFFKARDNREVVIVQPVQPALVPSLRFKARAIERPILVFPTPRRPERQIIFPTYKKDQDLGTMSDFFAKTISKHQRLTKANILKQFERN</sequence>
<dbReference type="EMBL" id="LXQA010042252">
    <property type="protein sequence ID" value="MCI00113.1"/>
    <property type="molecule type" value="Genomic_DNA"/>
</dbReference>
<keyword evidence="2" id="KW-1185">Reference proteome</keyword>
<dbReference type="AlphaFoldDB" id="A0A392NJX1"/>
<evidence type="ECO:0000313" key="1">
    <source>
        <dbReference type="EMBL" id="MCI00113.1"/>
    </source>
</evidence>
<comment type="caution">
    <text evidence="1">The sequence shown here is derived from an EMBL/GenBank/DDBJ whole genome shotgun (WGS) entry which is preliminary data.</text>
</comment>